<protein>
    <submittedName>
        <fullName evidence="1">Uncharacterized protein</fullName>
    </submittedName>
</protein>
<dbReference type="AlphaFoldDB" id="A0A4U9VQ89"/>
<gene>
    <name evidence="1" type="ORF">NCTC11429_03610</name>
</gene>
<dbReference type="Proteomes" id="UP000308196">
    <property type="component" value="Chromosome"/>
</dbReference>
<evidence type="ECO:0000313" key="1">
    <source>
        <dbReference type="EMBL" id="VTR47969.1"/>
    </source>
</evidence>
<sequence length="152" mass="18678">MNLLEIHCRGRVMFAQIVVHGRGPGMRDFYLYHKNSIIYYIFRKDRGSWLLAYGELADDIKEACIDALILRYDHDVPQMFYHQGKRYVVRVRPKKYNIWHFFVNDVYAASVQYDRFSKRFEYHYDEQTVLTEEHIQKYIDMIQQGKIRWRRR</sequence>
<dbReference type="EMBL" id="LR590484">
    <property type="protein sequence ID" value="VTR47969.1"/>
    <property type="molecule type" value="Genomic_DNA"/>
</dbReference>
<proteinExistence type="predicted"/>
<dbReference type="GeneID" id="78464272"/>
<evidence type="ECO:0000313" key="2">
    <source>
        <dbReference type="Proteomes" id="UP000308196"/>
    </source>
</evidence>
<reference evidence="1 2" key="1">
    <citation type="submission" date="2019-05" db="EMBL/GenBank/DDBJ databases">
        <authorList>
            <consortium name="Pathogen Informatics"/>
        </authorList>
    </citation>
    <scope>NUCLEOTIDE SEQUENCE [LARGE SCALE GENOMIC DNA]</scope>
    <source>
        <strain evidence="1 2">NCTC11429</strain>
    </source>
</reference>
<dbReference type="RefSeq" id="WP_028068812.1">
    <property type="nucleotide sequence ID" value="NZ_CP141191.1"/>
</dbReference>
<dbReference type="KEGG" id="stha:NCTC11429_03610"/>
<name>A0A4U9VQ89_9SPHI</name>
<organism evidence="1 2">
    <name type="scientific">Sphingobacterium thalpophilum</name>
    <dbReference type="NCBI Taxonomy" id="259"/>
    <lineage>
        <taxon>Bacteria</taxon>
        <taxon>Pseudomonadati</taxon>
        <taxon>Bacteroidota</taxon>
        <taxon>Sphingobacteriia</taxon>
        <taxon>Sphingobacteriales</taxon>
        <taxon>Sphingobacteriaceae</taxon>
        <taxon>Sphingobacterium</taxon>
    </lineage>
</organism>
<accession>A0A4U9VQ89</accession>